<comment type="cofactor">
    <cofactor evidence="1 6">
        <name>FAD</name>
        <dbReference type="ChEBI" id="CHEBI:57692"/>
    </cofactor>
</comment>
<dbReference type="GO" id="GO:0016614">
    <property type="term" value="F:oxidoreductase activity, acting on CH-OH group of donors"/>
    <property type="evidence" value="ECO:0007669"/>
    <property type="project" value="InterPro"/>
</dbReference>
<feature type="binding site" evidence="6">
    <location>
        <position position="563"/>
    </location>
    <ligand>
        <name>FAD</name>
        <dbReference type="ChEBI" id="CHEBI:57692"/>
    </ligand>
</feature>
<evidence type="ECO:0000256" key="2">
    <source>
        <dbReference type="ARBA" id="ARBA00010790"/>
    </source>
</evidence>
<keyword evidence="3 7" id="KW-0285">Flavoprotein</keyword>
<dbReference type="SUPFAM" id="SSF54373">
    <property type="entry name" value="FAD-linked reductases, C-terminal domain"/>
    <property type="match status" value="1"/>
</dbReference>
<dbReference type="EMBL" id="MU150328">
    <property type="protein sequence ID" value="KAF9458880.1"/>
    <property type="molecule type" value="Genomic_DNA"/>
</dbReference>
<dbReference type="AlphaFoldDB" id="A0A9P5XY29"/>
<evidence type="ECO:0000256" key="8">
    <source>
        <dbReference type="SAM" id="SignalP"/>
    </source>
</evidence>
<feature type="signal peptide" evidence="8">
    <location>
        <begin position="1"/>
        <end position="20"/>
    </location>
</feature>
<feature type="chain" id="PRO_5040328568" evidence="8">
    <location>
        <begin position="21"/>
        <end position="601"/>
    </location>
</feature>
<feature type="binding site" evidence="6">
    <location>
        <position position="114"/>
    </location>
    <ligand>
        <name>FAD</name>
        <dbReference type="ChEBI" id="CHEBI:57692"/>
    </ligand>
</feature>
<feature type="binding site" evidence="6">
    <location>
        <begin position="122"/>
        <end position="125"/>
    </location>
    <ligand>
        <name>FAD</name>
        <dbReference type="ChEBI" id="CHEBI:57692"/>
    </ligand>
</feature>
<dbReference type="PROSITE" id="PS00623">
    <property type="entry name" value="GMC_OXRED_1"/>
    <property type="match status" value="1"/>
</dbReference>
<gene>
    <name evidence="11" type="ORF">BDZ94DRAFT_1291832</name>
</gene>
<dbReference type="OrthoDB" id="269227at2759"/>
<accession>A0A9P5XY29</accession>
<dbReference type="InterPro" id="IPR036188">
    <property type="entry name" value="FAD/NAD-bd_sf"/>
</dbReference>
<keyword evidence="12" id="KW-1185">Reference proteome</keyword>
<reference evidence="11" key="1">
    <citation type="submission" date="2020-11" db="EMBL/GenBank/DDBJ databases">
        <authorList>
            <consortium name="DOE Joint Genome Institute"/>
            <person name="Ahrendt S."/>
            <person name="Riley R."/>
            <person name="Andreopoulos W."/>
            <person name="Labutti K."/>
            <person name="Pangilinan J."/>
            <person name="Ruiz-Duenas F.J."/>
            <person name="Barrasa J.M."/>
            <person name="Sanchez-Garcia M."/>
            <person name="Camarero S."/>
            <person name="Miyauchi S."/>
            <person name="Serrano A."/>
            <person name="Linde D."/>
            <person name="Babiker R."/>
            <person name="Drula E."/>
            <person name="Ayuso-Fernandez I."/>
            <person name="Pacheco R."/>
            <person name="Padilla G."/>
            <person name="Ferreira P."/>
            <person name="Barriuso J."/>
            <person name="Kellner H."/>
            <person name="Castanera R."/>
            <person name="Alfaro M."/>
            <person name="Ramirez L."/>
            <person name="Pisabarro A.G."/>
            <person name="Kuo A."/>
            <person name="Tritt A."/>
            <person name="Lipzen A."/>
            <person name="He G."/>
            <person name="Yan M."/>
            <person name="Ng V."/>
            <person name="Cullen D."/>
            <person name="Martin F."/>
            <person name="Rosso M.-N."/>
            <person name="Henrissat B."/>
            <person name="Hibbett D."/>
            <person name="Martinez A.T."/>
            <person name="Grigoriev I.V."/>
        </authorList>
    </citation>
    <scope>NUCLEOTIDE SEQUENCE</scope>
    <source>
        <strain evidence="11">CBS 247.69</strain>
    </source>
</reference>
<dbReference type="PANTHER" id="PTHR11552">
    <property type="entry name" value="GLUCOSE-METHANOL-CHOLINE GMC OXIDOREDUCTASE"/>
    <property type="match status" value="1"/>
</dbReference>
<dbReference type="GO" id="GO:0050660">
    <property type="term" value="F:flavin adenine dinucleotide binding"/>
    <property type="evidence" value="ECO:0007669"/>
    <property type="project" value="InterPro"/>
</dbReference>
<dbReference type="Gene3D" id="3.50.50.60">
    <property type="entry name" value="FAD/NAD(P)-binding domain"/>
    <property type="match status" value="1"/>
</dbReference>
<evidence type="ECO:0000256" key="6">
    <source>
        <dbReference type="PIRSR" id="PIRSR000137-2"/>
    </source>
</evidence>
<name>A0A9P5XY29_9AGAR</name>
<comment type="similarity">
    <text evidence="2 7">Belongs to the GMC oxidoreductase family.</text>
</comment>
<dbReference type="Pfam" id="PF05199">
    <property type="entry name" value="GMC_oxred_C"/>
    <property type="match status" value="1"/>
</dbReference>
<feature type="active site" description="Proton acceptor" evidence="5">
    <location>
        <position position="573"/>
    </location>
</feature>
<evidence type="ECO:0000256" key="7">
    <source>
        <dbReference type="RuleBase" id="RU003968"/>
    </source>
</evidence>
<evidence type="ECO:0000256" key="5">
    <source>
        <dbReference type="PIRSR" id="PIRSR000137-1"/>
    </source>
</evidence>
<dbReference type="InterPro" id="IPR007867">
    <property type="entry name" value="GMC_OxRtase_C"/>
</dbReference>
<proteinExistence type="inferred from homology"/>
<dbReference type="InterPro" id="IPR012132">
    <property type="entry name" value="GMC_OxRdtase"/>
</dbReference>
<comment type="caution">
    <text evidence="11">The sequence shown here is derived from an EMBL/GenBank/DDBJ whole genome shotgun (WGS) entry which is preliminary data.</text>
</comment>
<dbReference type="Pfam" id="PF00732">
    <property type="entry name" value="GMC_oxred_N"/>
    <property type="match status" value="1"/>
</dbReference>
<dbReference type="Proteomes" id="UP000807353">
    <property type="component" value="Unassembled WGS sequence"/>
</dbReference>
<dbReference type="PANTHER" id="PTHR11552:SF147">
    <property type="entry name" value="CHOLINE DEHYDROGENASE, MITOCHONDRIAL"/>
    <property type="match status" value="1"/>
</dbReference>
<evidence type="ECO:0000313" key="11">
    <source>
        <dbReference type="EMBL" id="KAF9458880.1"/>
    </source>
</evidence>
<dbReference type="SUPFAM" id="SSF51905">
    <property type="entry name" value="FAD/NAD(P)-binding domain"/>
    <property type="match status" value="1"/>
</dbReference>
<protein>
    <submittedName>
        <fullName evidence="11">Aryl-alcohol-oxidase from pleurotus Eryingii</fullName>
    </submittedName>
</protein>
<feature type="binding site" evidence="6">
    <location>
        <begin position="528"/>
        <end position="529"/>
    </location>
    <ligand>
        <name>FAD</name>
        <dbReference type="ChEBI" id="CHEBI:57692"/>
    </ligand>
</feature>
<dbReference type="Gene3D" id="3.30.560.10">
    <property type="entry name" value="Glucose Oxidase, domain 3"/>
    <property type="match status" value="1"/>
</dbReference>
<evidence type="ECO:0000259" key="10">
    <source>
        <dbReference type="PROSITE" id="PS00624"/>
    </source>
</evidence>
<dbReference type="PIRSF" id="PIRSF000137">
    <property type="entry name" value="Alcohol_oxidase"/>
    <property type="match status" value="1"/>
</dbReference>
<dbReference type="PROSITE" id="PS00624">
    <property type="entry name" value="GMC_OXRED_2"/>
    <property type="match status" value="1"/>
</dbReference>
<feature type="domain" description="Glucose-methanol-choline oxidoreductase N-terminal" evidence="10">
    <location>
        <begin position="304"/>
        <end position="318"/>
    </location>
</feature>
<keyword evidence="8" id="KW-0732">Signal</keyword>
<feature type="domain" description="Glucose-methanol-choline oxidoreductase N-terminal" evidence="9">
    <location>
        <begin position="112"/>
        <end position="135"/>
    </location>
</feature>
<evidence type="ECO:0000256" key="4">
    <source>
        <dbReference type="ARBA" id="ARBA00022827"/>
    </source>
</evidence>
<evidence type="ECO:0000256" key="3">
    <source>
        <dbReference type="ARBA" id="ARBA00022630"/>
    </source>
</evidence>
<feature type="active site" description="Proton donor" evidence="5">
    <location>
        <position position="529"/>
    </location>
</feature>
<sequence length="601" mass="64320">MISSTLPWVAASIFILPSLGKLYNNPSQLIKTNYDYIVIGGGAAGAVVAARLSENSDISVLLVEAGISNEGITDIDIPLLGLSLAPSTPLDWNYTTIPQPGLGNRAIPYPRGKVLGGSTSVNYMVYMRGSTEDFDRYASVTGESGWVWDQMLEYAKKNEKLVSPADHHDTTGEFLPSLHGTSGPISVSLGGNPTPLDSRVIATTEEFPTEFPFNPDTIGGDILGIGWAFASIGNGTRSSSATGYLAPASGRPNLDIVVNAQATKLEVTGKKGTVPCFHRVLVAEKAGAAVYALTANQEIILSAGTFGTPALLQLSGIGNKTELSAAGVTTIIDNPSVGKNMSDHALLPNVWNVDNPDTYDSVFRNPSQALEQWTNNRTGPFASHIANQLGWLRLPQTASIFETTPDPAAGPNSSHFEMIFLNYWLNPNTPAPPTGNFMSEATVLISPTSRGFVKISSSDPFKPPLVNPNWLNTDFDIFALVESVKISRRFFAAKAWEGYILDPVGELGTAETDEEIEAYVRKNVNGIWHAVGTAMMTSKDAGYGVVDPDLKVKGVNGLRIVDGSILPFVPNAHTQGTIYLIAERGADLIKDDYHDDTCPTC</sequence>
<organism evidence="11 12">
    <name type="scientific">Collybia nuda</name>
    <dbReference type="NCBI Taxonomy" id="64659"/>
    <lineage>
        <taxon>Eukaryota</taxon>
        <taxon>Fungi</taxon>
        <taxon>Dikarya</taxon>
        <taxon>Basidiomycota</taxon>
        <taxon>Agaricomycotina</taxon>
        <taxon>Agaricomycetes</taxon>
        <taxon>Agaricomycetidae</taxon>
        <taxon>Agaricales</taxon>
        <taxon>Tricholomatineae</taxon>
        <taxon>Clitocybaceae</taxon>
        <taxon>Collybia</taxon>
    </lineage>
</organism>
<evidence type="ECO:0000256" key="1">
    <source>
        <dbReference type="ARBA" id="ARBA00001974"/>
    </source>
</evidence>
<evidence type="ECO:0000313" key="12">
    <source>
        <dbReference type="Proteomes" id="UP000807353"/>
    </source>
</evidence>
<evidence type="ECO:0000259" key="9">
    <source>
        <dbReference type="PROSITE" id="PS00623"/>
    </source>
</evidence>
<keyword evidence="4 6" id="KW-0274">FAD</keyword>
<dbReference type="InterPro" id="IPR000172">
    <property type="entry name" value="GMC_OxRdtase_N"/>
</dbReference>